<keyword evidence="4 9" id="KW-0812">Transmembrane</keyword>
<evidence type="ECO:0000256" key="6">
    <source>
        <dbReference type="ARBA" id="ARBA00022927"/>
    </source>
</evidence>
<organism evidence="11 12">
    <name type="scientific">Kiloniella laminariae</name>
    <dbReference type="NCBI Taxonomy" id="454162"/>
    <lineage>
        <taxon>Bacteria</taxon>
        <taxon>Pseudomonadati</taxon>
        <taxon>Pseudomonadota</taxon>
        <taxon>Alphaproteobacteria</taxon>
        <taxon>Rhodospirillales</taxon>
        <taxon>Kiloniellaceae</taxon>
        <taxon>Kiloniella</taxon>
    </lineage>
</organism>
<evidence type="ECO:0000256" key="1">
    <source>
        <dbReference type="ARBA" id="ARBA00004651"/>
    </source>
</evidence>
<protein>
    <submittedName>
        <fullName evidence="11">ABC transporter permease</fullName>
    </submittedName>
</protein>
<comment type="subcellular location">
    <subcellularLocation>
        <location evidence="1 9">Cell membrane</location>
        <topology evidence="1 9">Multi-pass membrane protein</topology>
    </subcellularLocation>
</comment>
<dbReference type="PANTHER" id="PTHR43386:SF1">
    <property type="entry name" value="D,D-DIPEPTIDE TRANSPORT SYSTEM PERMEASE PROTEIN DDPC-RELATED"/>
    <property type="match status" value="1"/>
</dbReference>
<evidence type="ECO:0000256" key="2">
    <source>
        <dbReference type="ARBA" id="ARBA00022448"/>
    </source>
</evidence>
<dbReference type="PANTHER" id="PTHR43386">
    <property type="entry name" value="OLIGOPEPTIDE TRANSPORT SYSTEM PERMEASE PROTEIN APPC"/>
    <property type="match status" value="1"/>
</dbReference>
<feature type="domain" description="ABC transmembrane type-1" evidence="10">
    <location>
        <begin position="67"/>
        <end position="256"/>
    </location>
</feature>
<feature type="transmembrane region" description="Helical" evidence="9">
    <location>
        <begin position="69"/>
        <end position="95"/>
    </location>
</feature>
<dbReference type="EMBL" id="JAPWGY010000016">
    <property type="protein sequence ID" value="MCZ4283063.1"/>
    <property type="molecule type" value="Genomic_DNA"/>
</dbReference>
<dbReference type="SUPFAM" id="SSF161098">
    <property type="entry name" value="MetI-like"/>
    <property type="match status" value="1"/>
</dbReference>
<comment type="similarity">
    <text evidence="9">Belongs to the binding-protein-dependent transport system permease family.</text>
</comment>
<keyword evidence="7 9" id="KW-1133">Transmembrane helix</keyword>
<evidence type="ECO:0000313" key="12">
    <source>
        <dbReference type="Proteomes" id="UP001069802"/>
    </source>
</evidence>
<keyword evidence="5" id="KW-0571">Peptide transport</keyword>
<evidence type="ECO:0000313" key="11">
    <source>
        <dbReference type="EMBL" id="MCZ4283063.1"/>
    </source>
</evidence>
<dbReference type="Proteomes" id="UP001069802">
    <property type="component" value="Unassembled WGS sequence"/>
</dbReference>
<feature type="transmembrane region" description="Helical" evidence="9">
    <location>
        <begin position="180"/>
        <end position="202"/>
    </location>
</feature>
<evidence type="ECO:0000256" key="8">
    <source>
        <dbReference type="ARBA" id="ARBA00023136"/>
    </source>
</evidence>
<keyword evidence="8 9" id="KW-0472">Membrane</keyword>
<feature type="transmembrane region" description="Helical" evidence="9">
    <location>
        <begin position="6"/>
        <end position="28"/>
    </location>
</feature>
<accession>A0ABT4LPK9</accession>
<name>A0ABT4LPK9_9PROT</name>
<dbReference type="InterPro" id="IPR025966">
    <property type="entry name" value="OppC_N"/>
</dbReference>
<evidence type="ECO:0000259" key="10">
    <source>
        <dbReference type="PROSITE" id="PS50928"/>
    </source>
</evidence>
<proteinExistence type="inferred from homology"/>
<keyword evidence="12" id="KW-1185">Reference proteome</keyword>
<dbReference type="PROSITE" id="PS50928">
    <property type="entry name" value="ABC_TM1"/>
    <property type="match status" value="1"/>
</dbReference>
<evidence type="ECO:0000256" key="9">
    <source>
        <dbReference type="RuleBase" id="RU363032"/>
    </source>
</evidence>
<feature type="transmembrane region" description="Helical" evidence="9">
    <location>
        <begin position="115"/>
        <end position="140"/>
    </location>
</feature>
<dbReference type="CDD" id="cd06261">
    <property type="entry name" value="TM_PBP2"/>
    <property type="match status" value="1"/>
</dbReference>
<keyword evidence="3" id="KW-1003">Cell membrane</keyword>
<evidence type="ECO:0000256" key="4">
    <source>
        <dbReference type="ARBA" id="ARBA00022692"/>
    </source>
</evidence>
<evidence type="ECO:0000256" key="3">
    <source>
        <dbReference type="ARBA" id="ARBA00022475"/>
    </source>
</evidence>
<dbReference type="Gene3D" id="1.10.3720.10">
    <property type="entry name" value="MetI-like"/>
    <property type="match status" value="1"/>
</dbReference>
<evidence type="ECO:0000256" key="5">
    <source>
        <dbReference type="ARBA" id="ARBA00022856"/>
    </source>
</evidence>
<sequence length="273" mass="29369">MSRDPIGALGLFLVTTIIFIAFFADFLMPYDPNQINVLNRLADPTWEHWLGTDNLGRDSFSRVLIGTRVAMQVAIVSIGLAMVGGIVLGLISGYGPKWLDSLLVLIFDSMSSLPMIMFAMAVITVLGPGTYTLIIVIVSVSIPGYARMIRAQTLSLKNSEFILAERSLNASSGRIIFNHLLPNVVGSLVILASMDMPVVIMLEAGLSFLGLGIKPPDASWGTILNDGYSFIRDSPVLIIAGGGPLILATLGFTFLGESLRDALDPKLKKRGSK</sequence>
<dbReference type="Pfam" id="PF00528">
    <property type="entry name" value="BPD_transp_1"/>
    <property type="match status" value="1"/>
</dbReference>
<keyword evidence="2 9" id="KW-0813">Transport</keyword>
<keyword evidence="6" id="KW-0653">Protein transport</keyword>
<evidence type="ECO:0000256" key="7">
    <source>
        <dbReference type="ARBA" id="ARBA00022989"/>
    </source>
</evidence>
<dbReference type="Pfam" id="PF12911">
    <property type="entry name" value="OppC_N"/>
    <property type="match status" value="1"/>
</dbReference>
<comment type="caution">
    <text evidence="11">The sequence shown here is derived from an EMBL/GenBank/DDBJ whole genome shotgun (WGS) entry which is preliminary data.</text>
</comment>
<dbReference type="InterPro" id="IPR050366">
    <property type="entry name" value="BP-dependent_transpt_permease"/>
</dbReference>
<gene>
    <name evidence="11" type="ORF">O4H49_19925</name>
</gene>
<reference evidence="11" key="1">
    <citation type="submission" date="2022-12" db="EMBL/GenBank/DDBJ databases">
        <title>Bacterial isolates from different developmental stages of Nematostella vectensis.</title>
        <authorList>
            <person name="Fraune S."/>
        </authorList>
    </citation>
    <scope>NUCLEOTIDE SEQUENCE</scope>
    <source>
        <strain evidence="11">G21630-S1</strain>
    </source>
</reference>
<dbReference type="InterPro" id="IPR035906">
    <property type="entry name" value="MetI-like_sf"/>
</dbReference>
<dbReference type="InterPro" id="IPR000515">
    <property type="entry name" value="MetI-like"/>
</dbReference>
<feature type="transmembrane region" description="Helical" evidence="9">
    <location>
        <begin position="236"/>
        <end position="256"/>
    </location>
</feature>